<name>A0AAW5AXH2_9BACI</name>
<evidence type="ECO:0000313" key="1">
    <source>
        <dbReference type="EMBL" id="MCG3417556.1"/>
    </source>
</evidence>
<dbReference type="Proteomes" id="UP001199631">
    <property type="component" value="Unassembled WGS sequence"/>
</dbReference>
<dbReference type="AlphaFoldDB" id="A0AAW5AXH2"/>
<organism evidence="1 2">
    <name type="scientific">Oceanobacillus jordanicus</name>
    <dbReference type="NCBI Taxonomy" id="2867266"/>
    <lineage>
        <taxon>Bacteria</taxon>
        <taxon>Bacillati</taxon>
        <taxon>Bacillota</taxon>
        <taxon>Bacilli</taxon>
        <taxon>Bacillales</taxon>
        <taxon>Bacillaceae</taxon>
        <taxon>Oceanobacillus</taxon>
    </lineage>
</organism>
<evidence type="ECO:0000313" key="2">
    <source>
        <dbReference type="Proteomes" id="UP001199631"/>
    </source>
</evidence>
<evidence type="ECO:0008006" key="3">
    <source>
        <dbReference type="Google" id="ProtNLM"/>
    </source>
</evidence>
<keyword evidence="2" id="KW-1185">Reference proteome</keyword>
<reference evidence="1 2" key="1">
    <citation type="journal article" date="2022" name="Evol. Bioinform. Online">
        <title>Draft Genome Sequence of Oceanobacillus jordanicus Strain GSFE11, a Halotolerant Plant Growth-Promoting Bacterial Endophyte Isolated From the Jordan Valley.</title>
        <authorList>
            <person name="Alhindi T."/>
            <person name="Albdaiwi R."/>
        </authorList>
    </citation>
    <scope>NUCLEOTIDE SEQUENCE [LARGE SCALE GENOMIC DNA]</scope>
    <source>
        <strain evidence="1 2">GSFE11</strain>
    </source>
</reference>
<dbReference type="RefSeq" id="WP_238017297.1">
    <property type="nucleotide sequence ID" value="NZ_JAIFZM010000001.1"/>
</dbReference>
<sequence length="75" mass="8994">MASKINEKERLPSRKIYNNLQMGVYTGTTEVNILLEEIENYTVMEIEELEGYHLKRCNHEFRKNRLRSVNSRISY</sequence>
<protein>
    <recommendedName>
        <fullName evidence="3">Fur-regulated basic protein FbpA</fullName>
    </recommendedName>
</protein>
<proteinExistence type="predicted"/>
<accession>A0AAW5AXH2</accession>
<comment type="caution">
    <text evidence="1">The sequence shown here is derived from an EMBL/GenBank/DDBJ whole genome shotgun (WGS) entry which is preliminary data.</text>
</comment>
<gene>
    <name evidence="1" type="ORF">K3T81_00210</name>
</gene>
<dbReference type="EMBL" id="JAIFZM010000001">
    <property type="protein sequence ID" value="MCG3417556.1"/>
    <property type="molecule type" value="Genomic_DNA"/>
</dbReference>